<accession>A0A0C9SQ96</accession>
<feature type="region of interest" description="Disordered" evidence="1">
    <location>
        <begin position="223"/>
        <end position="249"/>
    </location>
</feature>
<reference evidence="2 3" key="1">
    <citation type="submission" date="2014-06" db="EMBL/GenBank/DDBJ databases">
        <authorList>
            <consortium name="DOE Joint Genome Institute"/>
            <person name="Kuo A."/>
            <person name="Kohler A."/>
            <person name="Nagy L.G."/>
            <person name="Floudas D."/>
            <person name="Copeland A."/>
            <person name="Barry K.W."/>
            <person name="Cichocki N."/>
            <person name="Veneault-Fourrey C."/>
            <person name="LaButti K."/>
            <person name="Lindquist E.A."/>
            <person name="Lipzen A."/>
            <person name="Lundell T."/>
            <person name="Morin E."/>
            <person name="Murat C."/>
            <person name="Sun H."/>
            <person name="Tunlid A."/>
            <person name="Henrissat B."/>
            <person name="Grigoriev I.V."/>
            <person name="Hibbett D.S."/>
            <person name="Martin F."/>
            <person name="Nordberg H.P."/>
            <person name="Cantor M.N."/>
            <person name="Hua S.X."/>
        </authorList>
    </citation>
    <scope>NUCLEOTIDE SEQUENCE [LARGE SCALE GENOMIC DNA]</scope>
    <source>
        <strain evidence="2 3">ATCC 200175</strain>
    </source>
</reference>
<dbReference type="EMBL" id="KN819457">
    <property type="protein sequence ID" value="KIJ09494.1"/>
    <property type="molecule type" value="Genomic_DNA"/>
</dbReference>
<evidence type="ECO:0000313" key="3">
    <source>
        <dbReference type="Proteomes" id="UP000053647"/>
    </source>
</evidence>
<name>A0A0C9SQ96_PAXIN</name>
<feature type="compositionally biased region" description="Acidic residues" evidence="1">
    <location>
        <begin position="225"/>
        <end position="235"/>
    </location>
</feature>
<keyword evidence="3" id="KW-1185">Reference proteome</keyword>
<evidence type="ECO:0000256" key="1">
    <source>
        <dbReference type="SAM" id="MobiDB-lite"/>
    </source>
</evidence>
<sequence length="263" mass="30053">MTFKEDILRFRNDLEDKISDIERHTGAFGLSIATLHHSLHQLTSNYHPLYSECPPRDLASTCHIVFIVNMHVREVTSVARNLALLIRRIIDQTRQYFDQLASASLSPTLSIDAIMQNPEPPLHLLQQSVRYMIAQLNEQLGSIVSLKIPHILCHQEALSPFRVIEDDISLIQCHVIELVEEFPLFSEALDTLFDTGFKFTRMFIEHQHDEADATRIELMLAFDPQPDDSESDNDDNPTTPPCAPSDLTLYHSNTTEYKDVIES</sequence>
<proteinExistence type="predicted"/>
<organism evidence="2 3">
    <name type="scientific">Paxillus involutus ATCC 200175</name>
    <dbReference type="NCBI Taxonomy" id="664439"/>
    <lineage>
        <taxon>Eukaryota</taxon>
        <taxon>Fungi</taxon>
        <taxon>Dikarya</taxon>
        <taxon>Basidiomycota</taxon>
        <taxon>Agaricomycotina</taxon>
        <taxon>Agaricomycetes</taxon>
        <taxon>Agaricomycetidae</taxon>
        <taxon>Boletales</taxon>
        <taxon>Paxilineae</taxon>
        <taxon>Paxillaceae</taxon>
        <taxon>Paxillus</taxon>
    </lineage>
</organism>
<protein>
    <submittedName>
        <fullName evidence="2">Uncharacterized protein</fullName>
    </submittedName>
</protein>
<evidence type="ECO:0000313" key="2">
    <source>
        <dbReference type="EMBL" id="KIJ09494.1"/>
    </source>
</evidence>
<gene>
    <name evidence="2" type="ORF">PAXINDRAFT_17414</name>
</gene>
<dbReference type="Proteomes" id="UP000053647">
    <property type="component" value="Unassembled WGS sequence"/>
</dbReference>
<reference evidence="3" key="2">
    <citation type="submission" date="2015-01" db="EMBL/GenBank/DDBJ databases">
        <title>Evolutionary Origins and Diversification of the Mycorrhizal Mutualists.</title>
        <authorList>
            <consortium name="DOE Joint Genome Institute"/>
            <consortium name="Mycorrhizal Genomics Consortium"/>
            <person name="Kohler A."/>
            <person name="Kuo A."/>
            <person name="Nagy L.G."/>
            <person name="Floudas D."/>
            <person name="Copeland A."/>
            <person name="Barry K.W."/>
            <person name="Cichocki N."/>
            <person name="Veneault-Fourrey C."/>
            <person name="LaButti K."/>
            <person name="Lindquist E.A."/>
            <person name="Lipzen A."/>
            <person name="Lundell T."/>
            <person name="Morin E."/>
            <person name="Murat C."/>
            <person name="Riley R."/>
            <person name="Ohm R."/>
            <person name="Sun H."/>
            <person name="Tunlid A."/>
            <person name="Henrissat B."/>
            <person name="Grigoriev I.V."/>
            <person name="Hibbett D.S."/>
            <person name="Martin F."/>
        </authorList>
    </citation>
    <scope>NUCLEOTIDE SEQUENCE [LARGE SCALE GENOMIC DNA]</scope>
    <source>
        <strain evidence="3">ATCC 200175</strain>
    </source>
</reference>
<dbReference type="HOGENOM" id="CLU_1058066_0_0_1"/>
<dbReference type="AlphaFoldDB" id="A0A0C9SQ96"/>